<feature type="transmembrane region" description="Helical" evidence="5">
    <location>
        <begin position="99"/>
        <end position="120"/>
    </location>
</feature>
<evidence type="ECO:0000256" key="2">
    <source>
        <dbReference type="ARBA" id="ARBA00022692"/>
    </source>
</evidence>
<feature type="transmembrane region" description="Helical" evidence="5">
    <location>
        <begin position="465"/>
        <end position="485"/>
    </location>
</feature>
<dbReference type="InterPro" id="IPR029485">
    <property type="entry name" value="CAT_C"/>
</dbReference>
<dbReference type="PIRSF" id="PIRSF006060">
    <property type="entry name" value="AA_transporter"/>
    <property type="match status" value="1"/>
</dbReference>
<gene>
    <name evidence="7" type="ORF">CINCED_3A021110</name>
</gene>
<feature type="transmembrane region" description="Helical" evidence="5">
    <location>
        <begin position="36"/>
        <end position="56"/>
    </location>
</feature>
<keyword evidence="4 5" id="KW-0472">Membrane</keyword>
<feature type="transmembrane region" description="Helical" evidence="5">
    <location>
        <begin position="167"/>
        <end position="184"/>
    </location>
</feature>
<feature type="transmembrane region" description="Helical" evidence="5">
    <location>
        <begin position="277"/>
        <end position="304"/>
    </location>
</feature>
<dbReference type="PANTHER" id="PTHR43243:SF105">
    <property type="entry name" value="CATIONIC AMINO ACID TRANSPORTER C-TERMINAL DOMAIN-CONTAINING PROTEIN"/>
    <property type="match status" value="1"/>
</dbReference>
<keyword evidence="2 5" id="KW-0812">Transmembrane</keyword>
<dbReference type="OrthoDB" id="3900342at2759"/>
<dbReference type="GO" id="GO:0000064">
    <property type="term" value="F:L-ornithine transmembrane transporter activity"/>
    <property type="evidence" value="ECO:0007669"/>
    <property type="project" value="TreeGrafter"/>
</dbReference>
<feature type="transmembrane region" description="Helical" evidence="5">
    <location>
        <begin position="400"/>
        <end position="421"/>
    </location>
</feature>
<evidence type="ECO:0000256" key="4">
    <source>
        <dbReference type="ARBA" id="ARBA00023136"/>
    </source>
</evidence>
<comment type="subcellular location">
    <subcellularLocation>
        <location evidence="1">Membrane</location>
        <topology evidence="1">Multi-pass membrane protein</topology>
    </subcellularLocation>
</comment>
<organism evidence="7 8">
    <name type="scientific">Cinara cedri</name>
    <dbReference type="NCBI Taxonomy" id="506608"/>
    <lineage>
        <taxon>Eukaryota</taxon>
        <taxon>Metazoa</taxon>
        <taxon>Ecdysozoa</taxon>
        <taxon>Arthropoda</taxon>
        <taxon>Hexapoda</taxon>
        <taxon>Insecta</taxon>
        <taxon>Pterygota</taxon>
        <taxon>Neoptera</taxon>
        <taxon>Paraneoptera</taxon>
        <taxon>Hemiptera</taxon>
        <taxon>Sternorrhyncha</taxon>
        <taxon>Aphidomorpha</taxon>
        <taxon>Aphidoidea</taxon>
        <taxon>Aphididae</taxon>
        <taxon>Lachninae</taxon>
        <taxon>Cinara</taxon>
    </lineage>
</organism>
<evidence type="ECO:0000256" key="3">
    <source>
        <dbReference type="ARBA" id="ARBA00022989"/>
    </source>
</evidence>
<protein>
    <submittedName>
        <fullName evidence="7">Cationic amino acid transporter, C-terminal,Amino acid/polyamine transporter I</fullName>
    </submittedName>
</protein>
<sequence>MIGNTQTLYRTLCRKKIFTAEETEPGKEKLRRVLNVFDLIALGVGSTLGSGIYVLAGTVAKSIAGPAVVLSFVVAAIVSSFSGVCYAEFAGRVPKAGSAYIYSYVTVGEFIAFVIGWNLFIDNTIGTAAAGKAMANYLDALLGDPQKTLMQKYYPIHLDYMGEYPDVAAFVFVMAVTVVLAWGVRQSSALSSVFTTLNILTVGTVIVSGFYFANPSNWFIRENEIPAGAAGGDGGFLPFGWTGVLVGAARCFYGYIGFESIATTGDETKNPNKTIPLAILFTLLFTTLAYAGVASVLTLMWPYYDQDPDAPLPVIYSNLGMPVIKYMVSCGAVFALLTTLLGCLFPTPRILYAMSSDGLLFEFLSNVNEKTRTPITATLICGFASAILSSIFDIEQLVEMSSIGTLISYSIVCICILILRYKNNSSTDVRDDEDINSEVLFFVKWFDNIANAKIPNADTQYVSRILILIYTVVAFVFCVCTVNVGNYKGVYQVPILATIMFTVAVLFMIMIMLNRLPQSIENLTFKVPCVPLIPCLSIVLNLYLMMELNYKTWIRFGMGIIFGIFIYVMYGAQHSLEGRKQRALKVEDRKTPEISS</sequence>
<dbReference type="InterPro" id="IPR002293">
    <property type="entry name" value="AA/rel_permease1"/>
</dbReference>
<accession>A0A5E4ML06</accession>
<feature type="transmembrane region" description="Helical" evidence="5">
    <location>
        <begin position="324"/>
        <end position="345"/>
    </location>
</feature>
<dbReference type="GO" id="GO:0015189">
    <property type="term" value="F:L-lysine transmembrane transporter activity"/>
    <property type="evidence" value="ECO:0007669"/>
    <property type="project" value="TreeGrafter"/>
</dbReference>
<dbReference type="Proteomes" id="UP000325440">
    <property type="component" value="Unassembled WGS sequence"/>
</dbReference>
<dbReference type="GO" id="GO:0061459">
    <property type="term" value="F:L-arginine transmembrane transporter activity"/>
    <property type="evidence" value="ECO:0007669"/>
    <property type="project" value="TreeGrafter"/>
</dbReference>
<feature type="transmembrane region" description="Helical" evidence="5">
    <location>
        <begin position="552"/>
        <end position="572"/>
    </location>
</feature>
<feature type="domain" description="Cationic amino acid transporter C-terminal" evidence="6">
    <location>
        <begin position="525"/>
        <end position="575"/>
    </location>
</feature>
<proteinExistence type="predicted"/>
<feature type="transmembrane region" description="Helical" evidence="5">
    <location>
        <begin position="68"/>
        <end position="87"/>
    </location>
</feature>
<name>A0A5E4ML06_9HEMI</name>
<feature type="transmembrane region" description="Helical" evidence="5">
    <location>
        <begin position="234"/>
        <end position="256"/>
    </location>
</feature>
<dbReference type="PANTHER" id="PTHR43243">
    <property type="entry name" value="INNER MEMBRANE TRANSPORTER YGJI-RELATED"/>
    <property type="match status" value="1"/>
</dbReference>
<dbReference type="EMBL" id="CABPRJ010000960">
    <property type="protein sequence ID" value="VVC32909.1"/>
    <property type="molecule type" value="Genomic_DNA"/>
</dbReference>
<keyword evidence="3 5" id="KW-1133">Transmembrane helix</keyword>
<evidence type="ECO:0000259" key="6">
    <source>
        <dbReference type="Pfam" id="PF13906"/>
    </source>
</evidence>
<dbReference type="Pfam" id="PF13906">
    <property type="entry name" value="AA_permease_C"/>
    <property type="match status" value="1"/>
</dbReference>
<dbReference type="AlphaFoldDB" id="A0A5E4ML06"/>
<feature type="transmembrane region" description="Helical" evidence="5">
    <location>
        <begin position="491"/>
        <end position="513"/>
    </location>
</feature>
<feature type="transmembrane region" description="Helical" evidence="5">
    <location>
        <begin position="196"/>
        <end position="214"/>
    </location>
</feature>
<dbReference type="Pfam" id="PF13520">
    <property type="entry name" value="AA_permease_2"/>
    <property type="match status" value="1"/>
</dbReference>
<dbReference type="GO" id="GO:0005886">
    <property type="term" value="C:plasma membrane"/>
    <property type="evidence" value="ECO:0007669"/>
    <property type="project" value="TreeGrafter"/>
</dbReference>
<evidence type="ECO:0000313" key="8">
    <source>
        <dbReference type="Proteomes" id="UP000325440"/>
    </source>
</evidence>
<evidence type="ECO:0000256" key="1">
    <source>
        <dbReference type="ARBA" id="ARBA00004141"/>
    </source>
</evidence>
<feature type="transmembrane region" description="Helical" evidence="5">
    <location>
        <begin position="525"/>
        <end position="546"/>
    </location>
</feature>
<dbReference type="Gene3D" id="1.20.1740.10">
    <property type="entry name" value="Amino acid/polyamine transporter I"/>
    <property type="match status" value="1"/>
</dbReference>
<reference evidence="7 8" key="1">
    <citation type="submission" date="2019-08" db="EMBL/GenBank/DDBJ databases">
        <authorList>
            <person name="Alioto T."/>
            <person name="Alioto T."/>
            <person name="Gomez Garrido J."/>
        </authorList>
    </citation>
    <scope>NUCLEOTIDE SEQUENCE [LARGE SCALE GENOMIC DNA]</scope>
</reference>
<dbReference type="GO" id="GO:0097638">
    <property type="term" value="P:L-arginine import across plasma membrane"/>
    <property type="evidence" value="ECO:0007669"/>
    <property type="project" value="TreeGrafter"/>
</dbReference>
<evidence type="ECO:0000256" key="5">
    <source>
        <dbReference type="SAM" id="Phobius"/>
    </source>
</evidence>
<feature type="transmembrane region" description="Helical" evidence="5">
    <location>
        <begin position="375"/>
        <end position="394"/>
    </location>
</feature>
<dbReference type="FunFam" id="1.20.1740.10:FF:000010">
    <property type="entry name" value="probable cationic amino acid transporter"/>
    <property type="match status" value="1"/>
</dbReference>
<keyword evidence="8" id="KW-1185">Reference proteome</keyword>
<evidence type="ECO:0000313" key="7">
    <source>
        <dbReference type="EMBL" id="VVC32909.1"/>
    </source>
</evidence>